<keyword evidence="2" id="KW-0328">Glycosyltransferase</keyword>
<dbReference type="PANTHER" id="PTHR12526:SF640">
    <property type="entry name" value="COLANIC ACID BIOSYNTHESIS GLYCOSYLTRANSFERASE WCAL-RELATED"/>
    <property type="match status" value="1"/>
</dbReference>
<proteinExistence type="inferred from homology"/>
<dbReference type="GO" id="GO:0016757">
    <property type="term" value="F:glycosyltransferase activity"/>
    <property type="evidence" value="ECO:0007669"/>
    <property type="project" value="UniProtKB-KW"/>
</dbReference>
<dbReference type="InterPro" id="IPR001296">
    <property type="entry name" value="Glyco_trans_1"/>
</dbReference>
<dbReference type="AlphaFoldDB" id="A0A6C2CS69"/>
<protein>
    <submittedName>
        <fullName evidence="6">Glycosyltransferase family 1 protein</fullName>
    </submittedName>
</protein>
<dbReference type="InterPro" id="IPR028098">
    <property type="entry name" value="Glyco_trans_4-like_N"/>
</dbReference>
<feature type="domain" description="Glycosyltransferase subfamily 4-like N-terminal" evidence="5">
    <location>
        <begin position="57"/>
        <end position="183"/>
    </location>
</feature>
<dbReference type="EMBL" id="SDKK01000011">
    <property type="protein sequence ID" value="TYC56145.1"/>
    <property type="molecule type" value="Genomic_DNA"/>
</dbReference>
<evidence type="ECO:0000259" key="4">
    <source>
        <dbReference type="Pfam" id="PF00534"/>
    </source>
</evidence>
<dbReference type="Pfam" id="PF13439">
    <property type="entry name" value="Glyco_transf_4"/>
    <property type="match status" value="1"/>
</dbReference>
<dbReference type="SUPFAM" id="SSF53756">
    <property type="entry name" value="UDP-Glycosyltransferase/glycogen phosphorylase"/>
    <property type="match status" value="1"/>
</dbReference>
<evidence type="ECO:0000256" key="1">
    <source>
        <dbReference type="ARBA" id="ARBA00009481"/>
    </source>
</evidence>
<dbReference type="CDD" id="cd03801">
    <property type="entry name" value="GT4_PimA-like"/>
    <property type="match status" value="1"/>
</dbReference>
<name>A0A6C2CS69_9RHOO</name>
<dbReference type="Pfam" id="PF00534">
    <property type="entry name" value="Glycos_transf_1"/>
    <property type="match status" value="1"/>
</dbReference>
<accession>A0A6C2CS69</accession>
<organism evidence="6 7">
    <name type="scientific">Zoogloea oleivorans</name>
    <dbReference type="NCBI Taxonomy" id="1552750"/>
    <lineage>
        <taxon>Bacteria</taxon>
        <taxon>Pseudomonadati</taxon>
        <taxon>Pseudomonadota</taxon>
        <taxon>Betaproteobacteria</taxon>
        <taxon>Rhodocyclales</taxon>
        <taxon>Zoogloeaceae</taxon>
        <taxon>Zoogloea</taxon>
    </lineage>
</organism>
<dbReference type="Gene3D" id="3.40.50.2000">
    <property type="entry name" value="Glycogen Phosphorylase B"/>
    <property type="match status" value="2"/>
</dbReference>
<keyword evidence="3 6" id="KW-0808">Transferase</keyword>
<sequence length="380" mass="40553">MASIRMCPGGSGRQQVWPMSESSVSALVMLGPDSGARGGIASVLRVWQEAGLYVGRPVIHVPTYVDGGPVAKLGAVLRALLRFIVLLFSGQVAAVHAHSASNASFRRKSLFLALARLAGKPYVFHLHGGAFDRYYAGASQLERAWVKRTIRGARVVFVLSDNWASWLRQNIRHTDVRVLPNPVLPSSLPDGVVREPQTLLFLGRLEEEKGVFVLIEALALLAGRYPALRAVVAGEGDMDALRAAATAAGVPERLELPGWVAGEAKARLLARAGLFVLPSRFEGLPMALLEAQAAGLPVVATRVGGIPQVVTDGVNGLLADPDDVASLVEALAPLLADVELARRMGEIGRERVLAGYGVDRVAALLDSAWRCLDADPRPRN</sequence>
<evidence type="ECO:0000259" key="5">
    <source>
        <dbReference type="Pfam" id="PF13439"/>
    </source>
</evidence>
<feature type="domain" description="Glycosyl transferase family 1" evidence="4">
    <location>
        <begin position="195"/>
        <end position="351"/>
    </location>
</feature>
<keyword evidence="7" id="KW-1185">Reference proteome</keyword>
<reference evidence="6 7" key="1">
    <citation type="submission" date="2019-01" db="EMBL/GenBank/DDBJ databases">
        <title>Zoogloea oleivorans genome sequencing and assembly.</title>
        <authorList>
            <person name="Tancsics A."/>
            <person name="Farkas M."/>
            <person name="Kriszt B."/>
            <person name="Maroti G."/>
            <person name="Horvath B."/>
        </authorList>
    </citation>
    <scope>NUCLEOTIDE SEQUENCE [LARGE SCALE GENOMIC DNA]</scope>
    <source>
        <strain evidence="6 7">Buc</strain>
    </source>
</reference>
<dbReference type="OrthoDB" id="7560678at2"/>
<dbReference type="PANTHER" id="PTHR12526">
    <property type="entry name" value="GLYCOSYLTRANSFERASE"/>
    <property type="match status" value="1"/>
</dbReference>
<gene>
    <name evidence="6" type="ORF">ETQ85_12645</name>
</gene>
<comment type="caution">
    <text evidence="6">The sequence shown here is derived from an EMBL/GenBank/DDBJ whole genome shotgun (WGS) entry which is preliminary data.</text>
</comment>
<evidence type="ECO:0000313" key="6">
    <source>
        <dbReference type="EMBL" id="TYC56145.1"/>
    </source>
</evidence>
<evidence type="ECO:0000256" key="3">
    <source>
        <dbReference type="ARBA" id="ARBA00022679"/>
    </source>
</evidence>
<evidence type="ECO:0000256" key="2">
    <source>
        <dbReference type="ARBA" id="ARBA00022676"/>
    </source>
</evidence>
<dbReference type="Proteomes" id="UP000389128">
    <property type="component" value="Unassembled WGS sequence"/>
</dbReference>
<comment type="similarity">
    <text evidence="1">Belongs to the glycosyltransferase group 1 family. Glycosyltransferase 4 subfamily.</text>
</comment>
<evidence type="ECO:0000313" key="7">
    <source>
        <dbReference type="Proteomes" id="UP000389128"/>
    </source>
</evidence>